<dbReference type="InterPro" id="IPR014284">
    <property type="entry name" value="RNA_pol_sigma-70_dom"/>
</dbReference>
<dbReference type="RefSeq" id="WP_007416640.1">
    <property type="nucleotide sequence ID" value="NZ_ABOX02000029.1"/>
</dbReference>
<dbReference type="NCBIfam" id="TIGR02937">
    <property type="entry name" value="sigma70-ECF"/>
    <property type="match status" value="1"/>
</dbReference>
<keyword evidence="9" id="KW-1185">Reference proteome</keyword>
<name>B9XLF1_PEDPL</name>
<comment type="similarity">
    <text evidence="1">Belongs to the sigma-70 factor family. ECF subfamily.</text>
</comment>
<feature type="domain" description="RNA polymerase sigma-70 region 2" evidence="6">
    <location>
        <begin position="48"/>
        <end position="115"/>
    </location>
</feature>
<dbReference type="InterPro" id="IPR013249">
    <property type="entry name" value="RNA_pol_sigma70_r4_t2"/>
</dbReference>
<evidence type="ECO:0000256" key="3">
    <source>
        <dbReference type="ARBA" id="ARBA00023082"/>
    </source>
</evidence>
<dbReference type="PANTHER" id="PTHR43133:SF8">
    <property type="entry name" value="RNA POLYMERASE SIGMA FACTOR HI_1459-RELATED"/>
    <property type="match status" value="1"/>
</dbReference>
<accession>B9XLF1</accession>
<dbReference type="GO" id="GO:0016987">
    <property type="term" value="F:sigma factor activity"/>
    <property type="evidence" value="ECO:0007669"/>
    <property type="project" value="UniProtKB-KW"/>
</dbReference>
<dbReference type="InterPro" id="IPR039425">
    <property type="entry name" value="RNA_pol_sigma-70-like"/>
</dbReference>
<dbReference type="OrthoDB" id="9780326at2"/>
<dbReference type="GO" id="GO:0006352">
    <property type="term" value="P:DNA-templated transcription initiation"/>
    <property type="evidence" value="ECO:0007669"/>
    <property type="project" value="InterPro"/>
</dbReference>
<keyword evidence="5" id="KW-0804">Transcription</keyword>
<gene>
    <name evidence="8" type="ORF">Cflav_PD1902</name>
</gene>
<proteinExistence type="inferred from homology"/>
<dbReference type="SUPFAM" id="SSF88946">
    <property type="entry name" value="Sigma2 domain of RNA polymerase sigma factors"/>
    <property type="match status" value="1"/>
</dbReference>
<keyword evidence="3" id="KW-0731">Sigma factor</keyword>
<evidence type="ECO:0000256" key="4">
    <source>
        <dbReference type="ARBA" id="ARBA00023125"/>
    </source>
</evidence>
<dbReference type="PANTHER" id="PTHR43133">
    <property type="entry name" value="RNA POLYMERASE ECF-TYPE SIGMA FACTO"/>
    <property type="match status" value="1"/>
</dbReference>
<dbReference type="GO" id="GO:0003677">
    <property type="term" value="F:DNA binding"/>
    <property type="evidence" value="ECO:0007669"/>
    <property type="project" value="UniProtKB-KW"/>
</dbReference>
<reference evidence="8 9" key="1">
    <citation type="journal article" date="2011" name="J. Bacteriol.">
        <title>Genome sequence of 'Pedosphaera parvula' Ellin514, an aerobic Verrucomicrobial isolate from pasture soil.</title>
        <authorList>
            <person name="Kant R."/>
            <person name="van Passel M.W."/>
            <person name="Sangwan P."/>
            <person name="Palva A."/>
            <person name="Lucas S."/>
            <person name="Copeland A."/>
            <person name="Lapidus A."/>
            <person name="Glavina Del Rio T."/>
            <person name="Dalin E."/>
            <person name="Tice H."/>
            <person name="Bruce D."/>
            <person name="Goodwin L."/>
            <person name="Pitluck S."/>
            <person name="Chertkov O."/>
            <person name="Larimer F.W."/>
            <person name="Land M.L."/>
            <person name="Hauser L."/>
            <person name="Brettin T.S."/>
            <person name="Detter J.C."/>
            <person name="Han S."/>
            <person name="de Vos W.M."/>
            <person name="Janssen P.H."/>
            <person name="Smidt H."/>
        </authorList>
    </citation>
    <scope>NUCLEOTIDE SEQUENCE [LARGE SCALE GENOMIC DNA]</scope>
    <source>
        <strain evidence="8 9">Ellin514</strain>
    </source>
</reference>
<dbReference type="Gene3D" id="1.10.1740.10">
    <property type="match status" value="1"/>
</dbReference>
<evidence type="ECO:0000259" key="6">
    <source>
        <dbReference type="Pfam" id="PF04542"/>
    </source>
</evidence>
<dbReference type="Pfam" id="PF04542">
    <property type="entry name" value="Sigma70_r2"/>
    <property type="match status" value="1"/>
</dbReference>
<dbReference type="InterPro" id="IPR007627">
    <property type="entry name" value="RNA_pol_sigma70_r2"/>
</dbReference>
<evidence type="ECO:0000259" key="7">
    <source>
        <dbReference type="Pfam" id="PF08281"/>
    </source>
</evidence>
<dbReference type="InterPro" id="IPR036388">
    <property type="entry name" value="WH-like_DNA-bd_sf"/>
</dbReference>
<dbReference type="Pfam" id="PF08281">
    <property type="entry name" value="Sigma70_r4_2"/>
    <property type="match status" value="1"/>
</dbReference>
<protein>
    <submittedName>
        <fullName evidence="8">RNA polymerase, sigma-24 subunit, ECF subfamily</fullName>
    </submittedName>
</protein>
<dbReference type="InterPro" id="IPR013324">
    <property type="entry name" value="RNA_pol_sigma_r3/r4-like"/>
</dbReference>
<evidence type="ECO:0000313" key="9">
    <source>
        <dbReference type="Proteomes" id="UP000003688"/>
    </source>
</evidence>
<evidence type="ECO:0000256" key="5">
    <source>
        <dbReference type="ARBA" id="ARBA00023163"/>
    </source>
</evidence>
<feature type="domain" description="RNA polymerase sigma factor 70 region 4 type 2" evidence="7">
    <location>
        <begin position="142"/>
        <end position="192"/>
    </location>
</feature>
<dbReference type="EMBL" id="ABOX02000029">
    <property type="protein sequence ID" value="EEF59354.1"/>
    <property type="molecule type" value="Genomic_DNA"/>
</dbReference>
<dbReference type="Proteomes" id="UP000003688">
    <property type="component" value="Unassembled WGS sequence"/>
</dbReference>
<dbReference type="CDD" id="cd06171">
    <property type="entry name" value="Sigma70_r4"/>
    <property type="match status" value="1"/>
</dbReference>
<comment type="caution">
    <text evidence="8">The sequence shown here is derived from an EMBL/GenBank/DDBJ whole genome shotgun (WGS) entry which is preliminary data.</text>
</comment>
<dbReference type="Gene3D" id="1.10.10.10">
    <property type="entry name" value="Winged helix-like DNA-binding domain superfamily/Winged helix DNA-binding domain"/>
    <property type="match status" value="1"/>
</dbReference>
<evidence type="ECO:0000256" key="2">
    <source>
        <dbReference type="ARBA" id="ARBA00023015"/>
    </source>
</evidence>
<sequence length="204" mass="23848">MDQNAIQALWPQVQANVGKHTKHQLEALSDLELIANINEGDEAAFEVLYHRHKDWVVNLAYRWTGSRDLALDILQEAFFYFSKKFPGFRLTAKLQTFFYPVVRNLSIASRRKSERYQSNEEEQQSMEQSAIPAHVTDEGEQLQWVLRMLPEEQREVLLLRFVDELSLAEISEAMEIPLGTVKSRLHNALETLRQDVRTKKMFEE</sequence>
<dbReference type="SUPFAM" id="SSF88659">
    <property type="entry name" value="Sigma3 and sigma4 domains of RNA polymerase sigma factors"/>
    <property type="match status" value="1"/>
</dbReference>
<dbReference type="STRING" id="320771.Cflav_PD1902"/>
<dbReference type="AlphaFoldDB" id="B9XLF1"/>
<keyword evidence="2" id="KW-0805">Transcription regulation</keyword>
<keyword evidence="4" id="KW-0238">DNA-binding</keyword>
<dbReference type="InterPro" id="IPR013325">
    <property type="entry name" value="RNA_pol_sigma_r2"/>
</dbReference>
<organism evidence="8 9">
    <name type="scientific">Pedosphaera parvula (strain Ellin514)</name>
    <dbReference type="NCBI Taxonomy" id="320771"/>
    <lineage>
        <taxon>Bacteria</taxon>
        <taxon>Pseudomonadati</taxon>
        <taxon>Verrucomicrobiota</taxon>
        <taxon>Pedosphaerae</taxon>
        <taxon>Pedosphaerales</taxon>
        <taxon>Pedosphaeraceae</taxon>
        <taxon>Pedosphaera</taxon>
    </lineage>
</organism>
<evidence type="ECO:0000313" key="8">
    <source>
        <dbReference type="EMBL" id="EEF59354.1"/>
    </source>
</evidence>
<evidence type="ECO:0000256" key="1">
    <source>
        <dbReference type="ARBA" id="ARBA00010641"/>
    </source>
</evidence>